<sequence length="406" mass="44379">MMVKRTSMTVSTPQGLSGQLDYVGYYAFNYAPSALPPSAVSLGMPVRMEPYEDNELMSIFQMNLPEGHMLEMLQRRFGKTSTLDPMLLLAMAGGEAGIGRVFVTSPEFTPGAAMGIELSQLLADQGTGDLFQELTDAYLMRSGVSGMQPKLLVPEQSGAVFGKALLPTRELIVKTEGAHFPGLAINEYLCMSIAKEAGIPVPDFFLSADNKRFVMRRFDRTQAGAPIGFEDIAVLAGLNASWKYSLSYEQVAQILNAYCSVEHRRAALAQLFDQVALSVLVGNGDAHLKNFGVTYENPAQDTVKMSPAYDIVCTTCYLPSDVLALTLNHQKGLLAARVDLEDFGKNSCKVVDPLARIARLVEAMHVVMYTESDRIDQVPGLRQCFEPSLARFEKLVTGHPPCLLDS</sequence>
<keyword evidence="2" id="KW-0808">Transferase</keyword>
<reference evidence="6 7" key="1">
    <citation type="submission" date="2017-06" db="EMBL/GenBank/DDBJ databases">
        <authorList>
            <person name="Kim H.J."/>
            <person name="Triplett B.A."/>
        </authorList>
    </citation>
    <scope>NUCLEOTIDE SEQUENCE [LARGE SCALE GENOMIC DNA]</scope>
    <source>
        <strain evidence="6 7">13146</strain>
    </source>
</reference>
<evidence type="ECO:0000313" key="6">
    <source>
        <dbReference type="EMBL" id="OWQ52819.1"/>
    </source>
</evidence>
<name>A0A246HLD5_STEMA</name>
<comment type="caution">
    <text evidence="6">The sequence shown here is derived from an EMBL/GenBank/DDBJ whole genome shotgun (WGS) entry which is preliminary data.</text>
</comment>
<dbReference type="Proteomes" id="UP000198157">
    <property type="component" value="Unassembled WGS sequence"/>
</dbReference>
<evidence type="ECO:0000256" key="3">
    <source>
        <dbReference type="ARBA" id="ARBA00022777"/>
    </source>
</evidence>
<feature type="domain" description="HipA-like C-terminal" evidence="4">
    <location>
        <begin position="143"/>
        <end position="350"/>
    </location>
</feature>
<dbReference type="EMBL" id="NIVS01000026">
    <property type="protein sequence ID" value="OWQ52819.1"/>
    <property type="molecule type" value="Genomic_DNA"/>
</dbReference>
<dbReference type="AlphaFoldDB" id="A0A246HLD5"/>
<comment type="similarity">
    <text evidence="1">Belongs to the HipA Ser/Thr kinase family.</text>
</comment>
<dbReference type="PANTHER" id="PTHR37419:SF1">
    <property type="entry name" value="SERINE_THREONINE-PROTEIN KINASE TOXIN HIPA"/>
    <property type="match status" value="1"/>
</dbReference>
<evidence type="ECO:0000259" key="4">
    <source>
        <dbReference type="Pfam" id="PF07804"/>
    </source>
</evidence>
<dbReference type="NCBIfam" id="TIGR03071">
    <property type="entry name" value="couple_hipA"/>
    <property type="match status" value="1"/>
</dbReference>
<dbReference type="Pfam" id="PF13657">
    <property type="entry name" value="Couple_hipA"/>
    <property type="match status" value="1"/>
</dbReference>
<dbReference type="InterPro" id="IPR052028">
    <property type="entry name" value="HipA_Ser/Thr_kinase"/>
</dbReference>
<keyword evidence="3 6" id="KW-0418">Kinase</keyword>
<evidence type="ECO:0000313" key="7">
    <source>
        <dbReference type="Proteomes" id="UP000198157"/>
    </source>
</evidence>
<dbReference type="GO" id="GO:0004674">
    <property type="term" value="F:protein serine/threonine kinase activity"/>
    <property type="evidence" value="ECO:0007669"/>
    <property type="project" value="TreeGrafter"/>
</dbReference>
<dbReference type="PANTHER" id="PTHR37419">
    <property type="entry name" value="SERINE/THREONINE-PROTEIN KINASE TOXIN HIPA"/>
    <property type="match status" value="1"/>
</dbReference>
<proteinExistence type="inferred from homology"/>
<dbReference type="InterPro" id="IPR012893">
    <property type="entry name" value="HipA-like_C"/>
</dbReference>
<protein>
    <submittedName>
        <fullName evidence="6">Phosphatidylinositol kinase</fullName>
    </submittedName>
</protein>
<dbReference type="OrthoDB" id="9805913at2"/>
<gene>
    <name evidence="6" type="ORF">CEE60_11840</name>
</gene>
<feature type="domain" description="HipA N-terminal subdomain 1" evidence="5">
    <location>
        <begin position="10"/>
        <end position="101"/>
    </location>
</feature>
<accession>A0A246HLD5</accession>
<evidence type="ECO:0000256" key="2">
    <source>
        <dbReference type="ARBA" id="ARBA00022679"/>
    </source>
</evidence>
<dbReference type="Pfam" id="PF07804">
    <property type="entry name" value="HipA_C"/>
    <property type="match status" value="1"/>
</dbReference>
<organism evidence="6 7">
    <name type="scientific">Stenotrophomonas maltophilia</name>
    <name type="common">Pseudomonas maltophilia</name>
    <name type="synonym">Xanthomonas maltophilia</name>
    <dbReference type="NCBI Taxonomy" id="40324"/>
    <lineage>
        <taxon>Bacteria</taxon>
        <taxon>Pseudomonadati</taxon>
        <taxon>Pseudomonadota</taxon>
        <taxon>Gammaproteobacteria</taxon>
        <taxon>Lysobacterales</taxon>
        <taxon>Lysobacteraceae</taxon>
        <taxon>Stenotrophomonas</taxon>
        <taxon>Stenotrophomonas maltophilia group</taxon>
    </lineage>
</organism>
<dbReference type="InterPro" id="IPR017508">
    <property type="entry name" value="HipA_N1"/>
</dbReference>
<dbReference type="GO" id="GO:0005829">
    <property type="term" value="C:cytosol"/>
    <property type="evidence" value="ECO:0007669"/>
    <property type="project" value="TreeGrafter"/>
</dbReference>
<evidence type="ECO:0000256" key="1">
    <source>
        <dbReference type="ARBA" id="ARBA00010164"/>
    </source>
</evidence>
<dbReference type="Gene3D" id="1.10.1070.20">
    <property type="match status" value="1"/>
</dbReference>
<evidence type="ECO:0000259" key="5">
    <source>
        <dbReference type="Pfam" id="PF13657"/>
    </source>
</evidence>